<dbReference type="PANTHER" id="PTHR36356">
    <property type="entry name" value="EXPRESSED PROTEIN"/>
    <property type="match status" value="1"/>
</dbReference>
<protein>
    <submittedName>
        <fullName evidence="2">Uncharacterized protein LOC107414937</fullName>
    </submittedName>
</protein>
<feature type="transmembrane region" description="Helical" evidence="1">
    <location>
        <begin position="148"/>
        <end position="170"/>
    </location>
</feature>
<organism evidence="2">
    <name type="scientific">Rhizophora mucronata</name>
    <name type="common">Asiatic mangrove</name>
    <dbReference type="NCBI Taxonomy" id="61149"/>
    <lineage>
        <taxon>Eukaryota</taxon>
        <taxon>Viridiplantae</taxon>
        <taxon>Streptophyta</taxon>
        <taxon>Embryophyta</taxon>
        <taxon>Tracheophyta</taxon>
        <taxon>Spermatophyta</taxon>
        <taxon>Magnoliopsida</taxon>
        <taxon>eudicotyledons</taxon>
        <taxon>Gunneridae</taxon>
        <taxon>Pentapetalae</taxon>
        <taxon>rosids</taxon>
        <taxon>fabids</taxon>
        <taxon>Malpighiales</taxon>
        <taxon>Rhizophoraceae</taxon>
        <taxon>Rhizophora</taxon>
    </lineage>
</organism>
<dbReference type="AlphaFoldDB" id="A0A2P2KTA8"/>
<dbReference type="EMBL" id="GGEC01028450">
    <property type="protein sequence ID" value="MBX08934.1"/>
    <property type="molecule type" value="Transcribed_RNA"/>
</dbReference>
<evidence type="ECO:0000313" key="2">
    <source>
        <dbReference type="EMBL" id="MBX08934.1"/>
    </source>
</evidence>
<evidence type="ECO:0000256" key="1">
    <source>
        <dbReference type="SAM" id="Phobius"/>
    </source>
</evidence>
<sequence length="246" mass="28133">MATAVAWEPGLGTQFLGRRLISSRHFPVSATPTPTQTQTVRAFKLGDFDFDFDRFTKKAWRSANDGFELLLFETVKTAERIDRRYSLSRRLSALAQSAGERAREIDRELEIGARWRTFTMDFARNWPTYRKQVGDFLKTPLGRTFSTIFFLWFTLSGWLFRFLIFASWTLPFAAPLLIGTVANNLVIKGACPACERQFVGYRNQIIQCSGCGNIVWQPTRDSFSGGGRANSRKTDPRVIDVEFEEK</sequence>
<keyword evidence="1" id="KW-1133">Transmembrane helix</keyword>
<name>A0A2P2KTA8_RHIMU</name>
<reference evidence="2" key="1">
    <citation type="submission" date="2018-02" db="EMBL/GenBank/DDBJ databases">
        <title>Rhizophora mucronata_Transcriptome.</title>
        <authorList>
            <person name="Meera S.P."/>
            <person name="Sreeshan A."/>
            <person name="Augustine A."/>
        </authorList>
    </citation>
    <scope>NUCLEOTIDE SEQUENCE</scope>
    <source>
        <tissue evidence="2">Leaf</tissue>
    </source>
</reference>
<keyword evidence="1" id="KW-0812">Transmembrane</keyword>
<accession>A0A2P2KTA8</accession>
<dbReference type="PANTHER" id="PTHR36356:SF1">
    <property type="entry name" value="EXPRESSED PROTEIN"/>
    <property type="match status" value="1"/>
</dbReference>
<keyword evidence="1" id="KW-0472">Membrane</keyword>
<dbReference type="GO" id="GO:0009507">
    <property type="term" value="C:chloroplast"/>
    <property type="evidence" value="ECO:0007669"/>
    <property type="project" value="TreeGrafter"/>
</dbReference>
<proteinExistence type="predicted"/>